<protein>
    <submittedName>
        <fullName evidence="1">Uncharacterized protein</fullName>
    </submittedName>
</protein>
<dbReference type="AlphaFoldDB" id="A0AAD6W438"/>
<organism evidence="1 2">
    <name type="scientific">Populus alba x Populus x berolinensis</name>
    <dbReference type="NCBI Taxonomy" id="444605"/>
    <lineage>
        <taxon>Eukaryota</taxon>
        <taxon>Viridiplantae</taxon>
        <taxon>Streptophyta</taxon>
        <taxon>Embryophyta</taxon>
        <taxon>Tracheophyta</taxon>
        <taxon>Spermatophyta</taxon>
        <taxon>Magnoliopsida</taxon>
        <taxon>eudicotyledons</taxon>
        <taxon>Gunneridae</taxon>
        <taxon>Pentapetalae</taxon>
        <taxon>rosids</taxon>
        <taxon>fabids</taxon>
        <taxon>Malpighiales</taxon>
        <taxon>Salicaceae</taxon>
        <taxon>Saliceae</taxon>
        <taxon>Populus</taxon>
    </lineage>
</organism>
<comment type="caution">
    <text evidence="1">The sequence shown here is derived from an EMBL/GenBank/DDBJ whole genome shotgun (WGS) entry which is preliminary data.</text>
</comment>
<dbReference type="EMBL" id="JAQIZT010000005">
    <property type="protein sequence ID" value="KAJ6998447.1"/>
    <property type="molecule type" value="Genomic_DNA"/>
</dbReference>
<dbReference type="Proteomes" id="UP001164929">
    <property type="component" value="Chromosome 5"/>
</dbReference>
<reference evidence="1" key="1">
    <citation type="journal article" date="2023" name="Mol. Ecol. Resour.">
        <title>Chromosome-level genome assembly of a triploid poplar Populus alba 'Berolinensis'.</title>
        <authorList>
            <person name="Chen S."/>
            <person name="Yu Y."/>
            <person name="Wang X."/>
            <person name="Wang S."/>
            <person name="Zhang T."/>
            <person name="Zhou Y."/>
            <person name="He R."/>
            <person name="Meng N."/>
            <person name="Wang Y."/>
            <person name="Liu W."/>
            <person name="Liu Z."/>
            <person name="Liu J."/>
            <person name="Guo Q."/>
            <person name="Huang H."/>
            <person name="Sederoff R.R."/>
            <person name="Wang G."/>
            <person name="Qu G."/>
            <person name="Chen S."/>
        </authorList>
    </citation>
    <scope>NUCLEOTIDE SEQUENCE</scope>
    <source>
        <strain evidence="1">SC-2020</strain>
    </source>
</reference>
<accession>A0AAD6W438</accession>
<proteinExistence type="predicted"/>
<name>A0AAD6W438_9ROSI</name>
<gene>
    <name evidence="1" type="ORF">NC653_014586</name>
</gene>
<keyword evidence="2" id="KW-1185">Reference proteome</keyword>
<sequence length="28" mass="3395">MKRTRVTKQPLLLVRTQHMILQELFSIN</sequence>
<evidence type="ECO:0000313" key="1">
    <source>
        <dbReference type="EMBL" id="KAJ6998447.1"/>
    </source>
</evidence>
<evidence type="ECO:0000313" key="2">
    <source>
        <dbReference type="Proteomes" id="UP001164929"/>
    </source>
</evidence>